<sequence>MGYIDQLIENYGYAAVFIYASKIVHAICWGECFTLESTIFNNWTNILISLRERCFRDDKTK</sequence>
<accession>A0ACC4ZZ87</accession>
<reference evidence="1 2" key="1">
    <citation type="journal article" date="2016" name="Front. Microbiol.">
        <title>Genomic Resource of Rice Seed Associated Bacteria.</title>
        <authorList>
            <person name="Midha S."/>
            <person name="Bansal K."/>
            <person name="Sharma S."/>
            <person name="Kumar N."/>
            <person name="Patil P.P."/>
            <person name="Chaudhry V."/>
            <person name="Patil P.B."/>
        </authorList>
    </citation>
    <scope>NUCLEOTIDE SEQUENCE [LARGE SCALE GENOMIC DNA]</scope>
    <source>
        <strain evidence="1 2">NS115</strain>
    </source>
</reference>
<keyword evidence="2" id="KW-1185">Reference proteome</keyword>
<organism evidence="1 2">
    <name type="scientific">Paenibacillus jamilae</name>
    <dbReference type="NCBI Taxonomy" id="114136"/>
    <lineage>
        <taxon>Bacteria</taxon>
        <taxon>Bacillati</taxon>
        <taxon>Bacillota</taxon>
        <taxon>Bacilli</taxon>
        <taxon>Bacillales</taxon>
        <taxon>Paenibacillaceae</taxon>
        <taxon>Paenibacillus</taxon>
    </lineage>
</organism>
<name>A0ACC4ZZ87_9BACL</name>
<comment type="caution">
    <text evidence="1">The sequence shown here is derived from an EMBL/GenBank/DDBJ whole genome shotgun (WGS) entry which is preliminary data.</text>
</comment>
<evidence type="ECO:0000313" key="1">
    <source>
        <dbReference type="EMBL" id="KTS83632.1"/>
    </source>
</evidence>
<proteinExistence type="predicted"/>
<evidence type="ECO:0000313" key="2">
    <source>
        <dbReference type="Proteomes" id="UP000074866"/>
    </source>
</evidence>
<gene>
    <name evidence="1" type="ORF">NS115_06095</name>
</gene>
<dbReference type="Proteomes" id="UP000074866">
    <property type="component" value="Unassembled WGS sequence"/>
</dbReference>
<dbReference type="EMBL" id="LDRX01000027">
    <property type="protein sequence ID" value="KTS83632.1"/>
    <property type="molecule type" value="Genomic_DNA"/>
</dbReference>
<protein>
    <submittedName>
        <fullName evidence="1">Uncharacterized protein</fullName>
    </submittedName>
</protein>